<sequence>MGSFFQSTIDGIIASHTAQAPGATAIEDGDRKLSYHELEQNVANLASRLTQHDLRHEEPICILADLCAEMVIAQLAVIRLGLTCVPLTTNIPRLRLKSTLRDVGARYVLSDAEGIRVENDLTLLPITPQQDTLHGPVPGGTEDGGAVPPVDRAHGRGYASLEDQDADYRTHILYTSGSTGKPKPVQVLERSILHLTTMSPIGILDATDKVAVINNPGFDISLFEIFSGLIAGATLVIVPRLIVTDPFGFREFIAQRQLSVIYLTCTLFGIIAHACPATFHNVKHLLIGGSIANIAAVRGVMESSLPPKFLWNCYGPTEITTHALMHQITPPEFKYDNISLGKPFGDGRVRLVDEHLGVITQPGVVGEVLLTGPGLSRGYVGLPQENEYRFIALKDGSRYYRSGDRARWREGEPQVLEIVGRTDFQVKQAGFRVELEEIQHTLLSSGQLAGAVVVQVSNSSATAGAFLVAFVIPAIADTLRVGDLNAYLSERLPACMIPSEVVFVQAFPLTDHEKVDRRALIQSYLDKQGADQTDWKESRDFSAVVRALWSSLLNKPSFSDTDDFFQLGGTSLQAAALISKLREHTGRTVSMRGLVENARLDQLVAYLGAFVDGGNAPDEAEQWTADARLADELKIDPSWSAADLNSVLDWTAPEEGRLFVTGGTGFVGTHFIARFLTMPAVKEIVCLARAKNGQTPRQRIEHTLERYEFLDNVAQHLDKLTVLEGDITQPNLGLSAPDYTWLADRTSAIFHVAAKVNYCEPYSAHFATNVLGTKNVLELATRGRRMPFHYMSTLDVWGPVGLIFGTRELFEDESLHPHIRSLPFDIGYAPSQWVAEEIVRRARARGLPVAIYRPGFVMGDTQHGAANPDDFVSRLFMGSIRLGAFPHLPNQRMEFVTADYVCDTTLHIAAKKRNLGRSYCIVPPSPEISVDMEEAYHVLRDAGYPLRLLPYWDWVRALQEMDDPTNPLNPLLPMLQEPVISGLSRFQTSRQTPRYDCSNTLAAIKDAPQIQYVPLNAELVRKSLEFCRRKGAF</sequence>
<dbReference type="Gene3D" id="3.40.50.720">
    <property type="entry name" value="NAD(P)-binding Rossmann-like Domain"/>
    <property type="match status" value="1"/>
</dbReference>
<dbReference type="InterPro" id="IPR010080">
    <property type="entry name" value="Thioester_reductase-like_dom"/>
</dbReference>
<dbReference type="OrthoDB" id="408177at2759"/>
<dbReference type="Gene3D" id="3.40.50.12780">
    <property type="entry name" value="N-terminal domain of ligase-like"/>
    <property type="match status" value="1"/>
</dbReference>
<dbReference type="STRING" id="1450539.A0A318Z3J8"/>
<proteinExistence type="inferred from homology"/>
<dbReference type="InterPro" id="IPR000873">
    <property type="entry name" value="AMP-dep_synth/lig_dom"/>
</dbReference>
<gene>
    <name evidence="5" type="ORF">BP01DRAFT_307240</name>
</gene>
<dbReference type="SUPFAM" id="SSF47336">
    <property type="entry name" value="ACP-like"/>
    <property type="match status" value="1"/>
</dbReference>
<protein>
    <submittedName>
        <fullName evidence="5">Acetyl-CoA synthetase-like protein</fullName>
    </submittedName>
</protein>
<feature type="domain" description="Carrier" evidence="4">
    <location>
        <begin position="536"/>
        <end position="611"/>
    </location>
</feature>
<dbReference type="InterPro" id="IPR020845">
    <property type="entry name" value="AMP-binding_CS"/>
</dbReference>
<dbReference type="InterPro" id="IPR009081">
    <property type="entry name" value="PP-bd_ACP"/>
</dbReference>
<dbReference type="InterPro" id="IPR025110">
    <property type="entry name" value="AMP-bd_C"/>
</dbReference>
<organism evidence="5 6">
    <name type="scientific">Aspergillus saccharolyticus JOP 1030-1</name>
    <dbReference type="NCBI Taxonomy" id="1450539"/>
    <lineage>
        <taxon>Eukaryota</taxon>
        <taxon>Fungi</taxon>
        <taxon>Dikarya</taxon>
        <taxon>Ascomycota</taxon>
        <taxon>Pezizomycotina</taxon>
        <taxon>Eurotiomycetes</taxon>
        <taxon>Eurotiomycetidae</taxon>
        <taxon>Eurotiales</taxon>
        <taxon>Aspergillaceae</taxon>
        <taxon>Aspergillus</taxon>
        <taxon>Aspergillus subgen. Circumdati</taxon>
    </lineage>
</organism>
<evidence type="ECO:0000259" key="4">
    <source>
        <dbReference type="PROSITE" id="PS50075"/>
    </source>
</evidence>
<dbReference type="Pfam" id="PF07993">
    <property type="entry name" value="NAD_binding_4"/>
    <property type="match status" value="1"/>
</dbReference>
<dbReference type="SUPFAM" id="SSF56801">
    <property type="entry name" value="Acetyl-CoA synthetase-like"/>
    <property type="match status" value="1"/>
</dbReference>
<dbReference type="SUPFAM" id="SSF51735">
    <property type="entry name" value="NAD(P)-binding Rossmann-fold domains"/>
    <property type="match status" value="1"/>
</dbReference>
<dbReference type="PROSITE" id="PS00455">
    <property type="entry name" value="AMP_BINDING"/>
    <property type="match status" value="1"/>
</dbReference>
<keyword evidence="2" id="KW-0597">Phosphoprotein</keyword>
<dbReference type="Pfam" id="PF00550">
    <property type="entry name" value="PP-binding"/>
    <property type="match status" value="1"/>
</dbReference>
<keyword evidence="1" id="KW-0596">Phosphopantetheine</keyword>
<dbReference type="EMBL" id="KZ821275">
    <property type="protein sequence ID" value="PYH40877.1"/>
    <property type="molecule type" value="Genomic_DNA"/>
</dbReference>
<name>A0A318Z3J8_9EURO</name>
<dbReference type="InterPro" id="IPR045851">
    <property type="entry name" value="AMP-bd_C_sf"/>
</dbReference>
<dbReference type="GeneID" id="37073507"/>
<keyword evidence="6" id="KW-1185">Reference proteome</keyword>
<accession>A0A318Z3J8</accession>
<dbReference type="Gene3D" id="1.10.1200.10">
    <property type="entry name" value="ACP-like"/>
    <property type="match status" value="1"/>
</dbReference>
<reference evidence="5 6" key="1">
    <citation type="submission" date="2016-12" db="EMBL/GenBank/DDBJ databases">
        <title>The genomes of Aspergillus section Nigri reveals drivers in fungal speciation.</title>
        <authorList>
            <consortium name="DOE Joint Genome Institute"/>
            <person name="Vesth T.C."/>
            <person name="Nybo J."/>
            <person name="Theobald S."/>
            <person name="Brandl J."/>
            <person name="Frisvad J.C."/>
            <person name="Nielsen K.F."/>
            <person name="Lyhne E.K."/>
            <person name="Kogle M.E."/>
            <person name="Kuo A."/>
            <person name="Riley R."/>
            <person name="Clum A."/>
            <person name="Nolan M."/>
            <person name="Lipzen A."/>
            <person name="Salamov A."/>
            <person name="Henrissat B."/>
            <person name="Wiebenga A."/>
            <person name="De Vries R.P."/>
            <person name="Grigoriev I.V."/>
            <person name="Mortensen U.H."/>
            <person name="Andersen M.R."/>
            <person name="Baker S.E."/>
        </authorList>
    </citation>
    <scope>NUCLEOTIDE SEQUENCE [LARGE SCALE GENOMIC DNA]</scope>
    <source>
        <strain evidence="5 6">JOP 1030-1</strain>
    </source>
</reference>
<dbReference type="Proteomes" id="UP000248349">
    <property type="component" value="Unassembled WGS sequence"/>
</dbReference>
<comment type="similarity">
    <text evidence="3">Belongs to the NRP synthetase family.</text>
</comment>
<evidence type="ECO:0000313" key="6">
    <source>
        <dbReference type="Proteomes" id="UP000248349"/>
    </source>
</evidence>
<evidence type="ECO:0000256" key="1">
    <source>
        <dbReference type="ARBA" id="ARBA00022450"/>
    </source>
</evidence>
<dbReference type="InterPro" id="IPR036291">
    <property type="entry name" value="NAD(P)-bd_dom_sf"/>
</dbReference>
<evidence type="ECO:0000313" key="5">
    <source>
        <dbReference type="EMBL" id="PYH40877.1"/>
    </source>
</evidence>
<dbReference type="Gene3D" id="3.30.300.30">
    <property type="match status" value="1"/>
</dbReference>
<dbReference type="RefSeq" id="XP_025426859.1">
    <property type="nucleotide sequence ID" value="XM_025572279.1"/>
</dbReference>
<dbReference type="Pfam" id="PF00501">
    <property type="entry name" value="AMP-binding"/>
    <property type="match status" value="1"/>
</dbReference>
<dbReference type="PANTHER" id="PTHR44845:SF6">
    <property type="entry name" value="BETA-ALANINE-ACTIVATING ENZYME"/>
    <property type="match status" value="1"/>
</dbReference>
<dbReference type="InterPro" id="IPR013120">
    <property type="entry name" value="FAR_NAD-bd"/>
</dbReference>
<dbReference type="CDD" id="cd05235">
    <property type="entry name" value="SDR_e1"/>
    <property type="match status" value="1"/>
</dbReference>
<dbReference type="InterPro" id="IPR042099">
    <property type="entry name" value="ANL_N_sf"/>
</dbReference>
<dbReference type="NCBIfam" id="TIGR01746">
    <property type="entry name" value="Thioester-redct"/>
    <property type="match status" value="1"/>
</dbReference>
<evidence type="ECO:0000256" key="3">
    <source>
        <dbReference type="ARBA" id="ARBA00029454"/>
    </source>
</evidence>
<dbReference type="CDD" id="cd05930">
    <property type="entry name" value="A_NRPS"/>
    <property type="match status" value="1"/>
</dbReference>
<evidence type="ECO:0000256" key="2">
    <source>
        <dbReference type="ARBA" id="ARBA00022553"/>
    </source>
</evidence>
<dbReference type="AlphaFoldDB" id="A0A318Z3J8"/>
<dbReference type="InterPro" id="IPR036736">
    <property type="entry name" value="ACP-like_sf"/>
</dbReference>
<dbReference type="Pfam" id="PF13193">
    <property type="entry name" value="AMP-binding_C"/>
    <property type="match status" value="1"/>
</dbReference>
<dbReference type="PROSITE" id="PS50075">
    <property type="entry name" value="CARRIER"/>
    <property type="match status" value="1"/>
</dbReference>
<dbReference type="PANTHER" id="PTHR44845">
    <property type="entry name" value="CARRIER DOMAIN-CONTAINING PROTEIN"/>
    <property type="match status" value="1"/>
</dbReference>